<feature type="compositionally biased region" description="Basic residues" evidence="1">
    <location>
        <begin position="94"/>
        <end position="115"/>
    </location>
</feature>
<feature type="compositionally biased region" description="Polar residues" evidence="1">
    <location>
        <begin position="117"/>
        <end position="134"/>
    </location>
</feature>
<organism evidence="2 3">
    <name type="scientific">Colletotrichum asianum</name>
    <dbReference type="NCBI Taxonomy" id="702518"/>
    <lineage>
        <taxon>Eukaryota</taxon>
        <taxon>Fungi</taxon>
        <taxon>Dikarya</taxon>
        <taxon>Ascomycota</taxon>
        <taxon>Pezizomycotina</taxon>
        <taxon>Sordariomycetes</taxon>
        <taxon>Hypocreomycetidae</taxon>
        <taxon>Glomerellales</taxon>
        <taxon>Glomerellaceae</taxon>
        <taxon>Colletotrichum</taxon>
        <taxon>Colletotrichum gloeosporioides species complex</taxon>
    </lineage>
</organism>
<evidence type="ECO:0000256" key="1">
    <source>
        <dbReference type="SAM" id="MobiDB-lite"/>
    </source>
</evidence>
<evidence type="ECO:0000313" key="2">
    <source>
        <dbReference type="EMBL" id="KAF0329745.1"/>
    </source>
</evidence>
<accession>A0A8H3WP37</accession>
<dbReference type="AlphaFoldDB" id="A0A8H3WP37"/>
<feature type="region of interest" description="Disordered" evidence="1">
    <location>
        <begin position="1"/>
        <end position="134"/>
    </location>
</feature>
<name>A0A8H3WP37_9PEZI</name>
<sequence>MQARSTHHHKPQPSLSKGPYLRTGPTSPTAQTARFPERSKPAILPRKSYHQAQSAIWLHNNPGSAPPFFPFQRGTNDKKPRSPVHTRAFISNRIRPRWKTAPKKERHRSSRRHTSSQRPNHIQTPSASSSPKGQ</sequence>
<comment type="caution">
    <text evidence="2">The sequence shown here is derived from an EMBL/GenBank/DDBJ whole genome shotgun (WGS) entry which is preliminary data.</text>
</comment>
<protein>
    <submittedName>
        <fullName evidence="2">Uncharacterized protein</fullName>
    </submittedName>
</protein>
<feature type="compositionally biased region" description="Basic residues" evidence="1">
    <location>
        <begin position="1"/>
        <end position="11"/>
    </location>
</feature>
<gene>
    <name evidence="2" type="ORF">GQ607_002918</name>
</gene>
<evidence type="ECO:0000313" key="3">
    <source>
        <dbReference type="Proteomes" id="UP000434172"/>
    </source>
</evidence>
<reference evidence="2 3" key="1">
    <citation type="submission" date="2019-12" db="EMBL/GenBank/DDBJ databases">
        <title>A genome sequence resource for the geographically widespread anthracnose pathogen Colletotrichum asianum.</title>
        <authorList>
            <person name="Meng Y."/>
        </authorList>
    </citation>
    <scope>NUCLEOTIDE SEQUENCE [LARGE SCALE GENOMIC DNA]</scope>
    <source>
        <strain evidence="2 3">ICMP 18580</strain>
    </source>
</reference>
<dbReference type="Proteomes" id="UP000434172">
    <property type="component" value="Unassembled WGS sequence"/>
</dbReference>
<proteinExistence type="predicted"/>
<dbReference type="EMBL" id="WOWK01000010">
    <property type="protein sequence ID" value="KAF0329745.1"/>
    <property type="molecule type" value="Genomic_DNA"/>
</dbReference>
<keyword evidence="3" id="KW-1185">Reference proteome</keyword>